<feature type="region of interest" description="Disordered" evidence="1">
    <location>
        <begin position="3663"/>
        <end position="3703"/>
    </location>
</feature>
<evidence type="ECO:0000259" key="2">
    <source>
        <dbReference type="PROSITE" id="PS50013"/>
    </source>
</evidence>
<comment type="caution">
    <text evidence="4">The sequence shown here is derived from an EMBL/GenBank/DDBJ whole genome shotgun (WGS) entry which is preliminary data.</text>
</comment>
<dbReference type="PROSITE" id="PS50013">
    <property type="entry name" value="CHROMO_2"/>
    <property type="match status" value="1"/>
</dbReference>
<feature type="compositionally biased region" description="Polar residues" evidence="1">
    <location>
        <begin position="332"/>
        <end position="353"/>
    </location>
</feature>
<feature type="compositionally biased region" description="Polar residues" evidence="1">
    <location>
        <begin position="3765"/>
        <end position="3774"/>
    </location>
</feature>
<dbReference type="PANTHER" id="PTHR22605:SF16">
    <property type="entry name" value="E3 UBIQUITIN-PROTEIN LIGASE RNF213"/>
    <property type="match status" value="1"/>
</dbReference>
<dbReference type="InterPro" id="IPR023780">
    <property type="entry name" value="Chromo_domain"/>
</dbReference>
<proteinExistence type="predicted"/>
<feature type="compositionally biased region" description="Polar residues" evidence="1">
    <location>
        <begin position="1510"/>
        <end position="1537"/>
    </location>
</feature>
<feature type="region of interest" description="Disordered" evidence="1">
    <location>
        <begin position="1506"/>
        <end position="1544"/>
    </location>
</feature>
<dbReference type="InterPro" id="IPR000305">
    <property type="entry name" value="GIY-YIG_endonuc"/>
</dbReference>
<feature type="compositionally biased region" description="Basic and acidic residues" evidence="1">
    <location>
        <begin position="822"/>
        <end position="834"/>
    </location>
</feature>
<name>A0A2B4RMU1_STYPI</name>
<evidence type="ECO:0000256" key="1">
    <source>
        <dbReference type="SAM" id="MobiDB-lite"/>
    </source>
</evidence>
<feature type="compositionally biased region" description="Polar residues" evidence="1">
    <location>
        <begin position="844"/>
        <end position="856"/>
    </location>
</feature>
<dbReference type="SMART" id="SM00298">
    <property type="entry name" value="CHROMO"/>
    <property type="match status" value="1"/>
</dbReference>
<dbReference type="GO" id="GO:0004842">
    <property type="term" value="F:ubiquitin-protein transferase activity"/>
    <property type="evidence" value="ECO:0007669"/>
    <property type="project" value="InterPro"/>
</dbReference>
<dbReference type="SUPFAM" id="SSF54160">
    <property type="entry name" value="Chromo domain-like"/>
    <property type="match status" value="1"/>
</dbReference>
<feature type="compositionally biased region" description="Basic and acidic residues" evidence="1">
    <location>
        <begin position="909"/>
        <end position="935"/>
    </location>
</feature>
<organism evidence="4 5">
    <name type="scientific">Stylophora pistillata</name>
    <name type="common">Smooth cauliflower coral</name>
    <dbReference type="NCBI Taxonomy" id="50429"/>
    <lineage>
        <taxon>Eukaryota</taxon>
        <taxon>Metazoa</taxon>
        <taxon>Cnidaria</taxon>
        <taxon>Anthozoa</taxon>
        <taxon>Hexacorallia</taxon>
        <taxon>Scleractinia</taxon>
        <taxon>Astrocoeniina</taxon>
        <taxon>Pocilloporidae</taxon>
        <taxon>Stylophora</taxon>
    </lineage>
</organism>
<dbReference type="InterPro" id="IPR031248">
    <property type="entry name" value="RNF213"/>
</dbReference>
<feature type="compositionally biased region" description="Low complexity" evidence="1">
    <location>
        <begin position="458"/>
        <end position="469"/>
    </location>
</feature>
<keyword evidence="5" id="KW-1185">Reference proteome</keyword>
<evidence type="ECO:0000313" key="5">
    <source>
        <dbReference type="Proteomes" id="UP000225706"/>
    </source>
</evidence>
<dbReference type="Pfam" id="PF20049">
    <property type="entry name" value="DUF6451"/>
    <property type="match status" value="1"/>
</dbReference>
<feature type="domain" description="Chromo" evidence="2">
    <location>
        <begin position="39"/>
        <end position="84"/>
    </location>
</feature>
<dbReference type="PROSITE" id="PS50164">
    <property type="entry name" value="GIY_YIG"/>
    <property type="match status" value="1"/>
</dbReference>
<dbReference type="InterPro" id="IPR016197">
    <property type="entry name" value="Chromo-like_dom_sf"/>
</dbReference>
<sequence length="3818" mass="431915">MASRDGPLKGYFSMLHSISSADADFGQPKNIVSRRSSYWIVGRLVERRERKGTVEYVVQRKDYSPYEASWEPEEGILPRCVELFNRPSPDVAIVQENVCSLRVAVERHLKSPSRSPVSVFLSPQGEDFGTRRGFRLSQTVESGIFEGMEQVESGARHKRFAKPFCRNVYLIRNSDFRGIDGQSYMPTQSELANLRKSPDLYKQKVTFYRNMSEKMVMEKLEETFPYLSGKSYTCTVGSSSPVKCMSTSHDEYAGIWDGETIWKNIQGNSALYILEVEMNSSNDLAEASERLQQPCSTEAMETSQRFSSNETAIKGLNPWSTNPHLFRRSSVKDSSSLVTDTNESSPFQNTTHLPSPEAKFTSETLELYDITSSSSNILTTSSHNGISEFADEFPLEDLPLDEEIPEVKFDSNAEKNSFEGLCFAYPKMADDDDHIGTSEINNCEHFYQDCSLNSTEMSDSSADNTNTTSGISGFDHNQSLDDLSPHEDERFDFRVTPEKVPLQGSDLCRFKSDRAFPRNVQFALAIFEHLETVNVKRFGDDSLVGEKIPHCLVSRDDNSLRMTVYRKPTPTNRLLDESSYNPTSRKATINRTLTPRAQLVCNTTDSLFDENKYLYQVFSKNNYNDDFIRRNTHRPTATTETNDTATPTTTATIPYIKGISENISRILQLFNIRVAHKPITTLRQLLTNVKDKDEPRNRQRTIYKINCSECQASYIGETGRNLTTRLTEHRRATRKGDFNNHIAEHHRLTNHDIDWDSAQCLTYSTNYFQRLTLESWFTNLEQTPLNRYSKESNDAPNYPQTIDWSELVTAAEEAQKQPILSSEEKGNHLERNALEDTGYLGDIETSSNESCESVSPESEDSIPLETSKESGHYSDGTPTTTDPDNKGFGRDEEIANGVVRGSSAAVTKTPERAETVERQGEDSASEQKVDNKGEGQEEEGSTSQHQSSIPPKQLQGTSEAGVTVAFHVLVSSVFEFSDRKLSIRTGGVEFGDFECSCVDLCAVESASSDPPDIPPVNDDLLIDCGPPIKAEMYQASKQVKNGKSAGPDSIPLKTDKVTSLELLHPLFKNMWGKSKVLKNNTAVRRTPIILEGDGLEDVTSFTYLGCIVDKQGWTDADEKVRIVKVRAAFLQMKNIWASPNLTINIKIRIFNTTVKPALLYEAEKWRTTTATLKKIQKFINTCLRRILRIRWSEPISNIELWKRTKQQSAEVEILQRRWSQPNKRKEKDYLQHFRGQLTLTPDQALEGTSYSYVVTTGENQFWEDLTEFLSRRGATSNIRRALKIPNDHIQPGVTWNQFDGVAYFYDEQSDLKLMDQKAEYYTMAFHSYLPKWKGFLLNEATDMMNATEALTRLDIVVECLSGVWVQEGLSQPKKKSTSFNDQKVLFNLLTPKLEANITILTKSKFGSMDHLSALISSLAIIVVFNKYSIHLKREKRISLLRCLSFEAELHGELHSVCEKLLAEFNIELRKTAAKALESLYNKWIKFTTKKIDLSWFLAVFMSTPARNEDTNSSDGQILGTPETTKATPTELVSTGFTSGERPPVPHPRSIVQLVSPDAGLTVVFHVLLASNFKMTDERLFIRANGAALGDFQENCVDMVQVETDRSKDNDKLTLFRGKFILDLDRARKDIFYKYLVVKKGVLHWEELPEAPSSFLSEGIFNRAIRIPENGIKAGEVFWHFELKELATVSEGATWNQFDGVTYVYGKMSMVSKVVDYFSGKDKTPEFRKKALLCFLPKWKGFRLDGTPVKMDATEAVKSLFHVVGCLSNVWAEESGNRRKGNLTDFNVPMVLLDHLKPKMKENVSTLAKCQVGTSDHVSAVVSSLAILLVVNKYAIGLKGEELNAMLSCLALQANATDKTCSSYEALLNEFDTELRQSAVSAIETICNQSMKQVRNSTPEWLLALPLLHFLRGDSKPFEEPDIGELPENSAWWGAQKLAITEFQRLEKQDFTDVWPRLVGAFQVDLLLKRTFLRALTVWSLQNFVPTGLFEISDVCFALITLFPLGILTNEKKIWIEQCIVSMINIQESGKEIISSNTKIMTFRVSASSKLVHVCLGTPYFREDIELICHAIKLLFLSIQHCQQSAVESHTENPNKLQEIETLKKECLHLLWKELRSKLPSVLDAHMPDNHKSGALSRELEVWSMFLKVTDGTQGFEEYRMYLKEHFMNRAKKVKDTYLVEIFCEHNMEVYDRGIGESISKLAFEAVERIIESKKGKDAHHAFMTLRGSSLRGDSRAAKYGELLSVLLAKSWPKTHRGRNRSGLDLSIVEFLLTWNPIVEYFRFFGDESGRGSILSEEGQETLTKAKSVLTAIVESISKATVTVEILLLLRKNKEKFLELSKTTFITNEEANSGSKRGVERSLDERIEEIEEYQAIKEKVQSFLYMCDLIQPVNVDNIRAKTIKDVSCYQLCQLCERNDDKEVQFKFLEIPPAMKQVLTPLHKVQESSIFQDLWTQYGKKAQRIRKNGESKMPHLSVSEVVEHVWKTAFSEWSKHLSGIVDGTVTLGDVEKLFKGFKSKEKKLECELIRMFQLSQTQTTTLSEELRGVIDDRKAQIQRYQQFCQYLDAAETIWQFKEAMGFTGDFTVIQDLRNQYSAEFKEKPLNSIGERFMEAGLALKSVDFAKEKCFRSLVDSKRLVEWLRAAIKTTQELKVLVDLALISAGESDMETDRISSLHTSCLGFAPLIFDLIETQEQRVGFDQLMKACNPVWKAVEADQLLPRKLYDTSRNLDWLKTVKESHGSVAMTSLVQATTINSSGVYVVGHLDFKRGPSPEQGKRLSLKDVILLTVPSRDGSERKDQKKTYSIDELKDLQSKLMLIAGKAEKGKDDVEQFVRNLEGVMRLAIAYINLYESGFVHRMDWNREFHCENDFVEGKSIAKDLEDESKSMETCYSNWKKMVSDAREEFRELNFFTTQQLMTLRKEIATVCHSSGLAVNNVQVLTLLESVRPNCTNEHLKSAIQRAFKDKGLLDNTKGPAELPSFSPDPLQYEMVTRRSVFEKASYSTGIGVPPVHAAFVKKPKQKKTSKIQSFLNVAADEGFSEQIALAALASLGVDAEEDDLLYWCLEEADEAIIEALYEDAKQNPVTVREIFSKEVDSVDPEFQAADLSVNESGSDLLLDISPKLIEKDLADQKTSKDEEAEISQYLTLTQLGNFLTELSVKGKQATPRTFPAFLKRGRPNLMLVPKGEILATVLTLYMHDKQQPLPSHEEVLLCSPETTTEEIELLWRRAIGDMEGRFYCLVHADVLDFSVSKQAMDMLRVVTQGLAGKPGENYGLVVICSSENEDRANVVAALDQYRVASPPCPSPEVLKKYLKRQLKAPPPQHGFIGSSKITWTVAGSLDPERLCVRVVSSHRGGMGKTLFVRRLTEQLPDLANNEMVVTNLRSQDCNALLHVTVPLHGNSTDSSMVVDALLPHTVKANVPLSRIFHVDVSPSMRRGLDTLLFNLLVLGYLCDKMGRVWRRRTTDLYVIEVTTAAPLPTGLTKEEEYERQGVGKNQSQSGRSTLSKRPFYDLLPTVHCNTPRTVLRCLADTQDLKDCNPLFDVKEFQNAPFQRVYHYFKLSTKGKSLDNFTFLPENVDDDRKTCLSLLLSNCGIPDPSWSEIRHFVSFLNSQLKDWEKSLYCDMKLMRTILAGPNVLNLEGFWSFVVRFMIQMSRNTMSRRKRSHRSLSPHGRYYDRRSPARSEAKRPKTPENPPATGENTLDSILQTFQQIQSDMAKTNDRVSSMETLQQQPSGFAPSLLTCDAAISLMALSDNELDYDPSQATEPQQQAVKAKHKASKPSHEATRPSNETYVSHTVEKTPPKEMAPDSSSVII</sequence>
<dbReference type="GO" id="GO:0016887">
    <property type="term" value="F:ATP hydrolysis activity"/>
    <property type="evidence" value="ECO:0007669"/>
    <property type="project" value="InterPro"/>
</dbReference>
<reference evidence="5" key="1">
    <citation type="journal article" date="2017" name="bioRxiv">
        <title>Comparative analysis of the genomes of Stylophora pistillata and Acropora digitifera provides evidence for extensive differences between species of corals.</title>
        <authorList>
            <person name="Voolstra C.R."/>
            <person name="Li Y."/>
            <person name="Liew Y.J."/>
            <person name="Baumgarten S."/>
            <person name="Zoccola D."/>
            <person name="Flot J.-F."/>
            <person name="Tambutte S."/>
            <person name="Allemand D."/>
            <person name="Aranda M."/>
        </authorList>
    </citation>
    <scope>NUCLEOTIDE SEQUENCE [LARGE SCALE GENOMIC DNA]</scope>
</reference>
<feature type="compositionally biased region" description="Basic and acidic residues" evidence="1">
    <location>
        <begin position="3676"/>
        <end position="3693"/>
    </location>
</feature>
<feature type="region of interest" description="Disordered" evidence="1">
    <location>
        <begin position="3761"/>
        <end position="3818"/>
    </location>
</feature>
<feature type="compositionally biased region" description="Polar residues" evidence="1">
    <location>
        <begin position="3496"/>
        <end position="3506"/>
    </location>
</feature>
<protein>
    <submittedName>
        <fullName evidence="4">E3 ubiquitin-protein ligase RNF213</fullName>
    </submittedName>
</protein>
<feature type="compositionally biased region" description="Basic and acidic residues" evidence="1">
    <location>
        <begin position="883"/>
        <end position="893"/>
    </location>
</feature>
<accession>A0A2B4RMU1</accession>
<dbReference type="Pfam" id="PF00385">
    <property type="entry name" value="Chromo"/>
    <property type="match status" value="1"/>
</dbReference>
<feature type="compositionally biased region" description="Basic and acidic residues" evidence="1">
    <location>
        <begin position="3800"/>
        <end position="3810"/>
    </location>
</feature>
<gene>
    <name evidence="4" type="primary">Rnf213</name>
    <name evidence="4" type="ORF">AWC38_SpisGene17151</name>
</gene>
<dbReference type="PANTHER" id="PTHR22605">
    <property type="entry name" value="RZ-TYPE DOMAIN-CONTAINING PROTEIN"/>
    <property type="match status" value="1"/>
</dbReference>
<dbReference type="OrthoDB" id="2423195at2759"/>
<feature type="region of interest" description="Disordered" evidence="1">
    <location>
        <begin position="3483"/>
        <end position="3506"/>
    </location>
</feature>
<evidence type="ECO:0000313" key="4">
    <source>
        <dbReference type="EMBL" id="PFX18486.1"/>
    </source>
</evidence>
<dbReference type="InterPro" id="IPR045609">
    <property type="entry name" value="DUF6451"/>
</dbReference>
<dbReference type="InterPro" id="IPR058912">
    <property type="entry name" value="HTH_animal"/>
</dbReference>
<feature type="domain" description="GIY-YIG" evidence="3">
    <location>
        <begin position="698"/>
        <end position="787"/>
    </location>
</feature>
<dbReference type="Gene3D" id="2.40.50.40">
    <property type="match status" value="1"/>
</dbReference>
<dbReference type="EMBL" id="LSMT01000408">
    <property type="protein sequence ID" value="PFX18486.1"/>
    <property type="molecule type" value="Genomic_DNA"/>
</dbReference>
<feature type="region of interest" description="Disordered" evidence="1">
    <location>
        <begin position="457"/>
        <end position="481"/>
    </location>
</feature>
<feature type="region of interest" description="Disordered" evidence="1">
    <location>
        <begin position="815"/>
        <end position="956"/>
    </location>
</feature>
<dbReference type="Pfam" id="PF26215">
    <property type="entry name" value="HTH_animal"/>
    <property type="match status" value="1"/>
</dbReference>
<feature type="region of interest" description="Disordered" evidence="1">
    <location>
        <begin position="331"/>
        <end position="356"/>
    </location>
</feature>
<evidence type="ECO:0000259" key="3">
    <source>
        <dbReference type="PROSITE" id="PS50164"/>
    </source>
</evidence>
<feature type="compositionally biased region" description="Basic and acidic residues" evidence="1">
    <location>
        <begin position="3485"/>
        <end position="3494"/>
    </location>
</feature>
<dbReference type="InterPro" id="IPR000953">
    <property type="entry name" value="Chromo/chromo_shadow_dom"/>
</dbReference>
<dbReference type="CDD" id="cd10442">
    <property type="entry name" value="GIY-YIG_PLEs"/>
    <property type="match status" value="1"/>
</dbReference>
<dbReference type="Proteomes" id="UP000225706">
    <property type="component" value="Unassembled WGS sequence"/>
</dbReference>